<reference evidence="3" key="1">
    <citation type="submission" date="2021-06" db="EMBL/GenBank/DDBJ databases">
        <authorList>
            <person name="Kallberg Y."/>
            <person name="Tangrot J."/>
            <person name="Rosling A."/>
        </authorList>
    </citation>
    <scope>NUCLEOTIDE SEQUENCE</scope>
    <source>
        <strain evidence="3">87-6 pot B 2015</strain>
    </source>
</reference>
<sequence length="263" mass="30885">MYGIISIPGILISCILLKITLQSRIKGFDFQQETGNTKPYINIKKAIKYVVLTWNKVLIQTIFNCWINTGILLLDNTDSQNRIEENECEELEENEHKEIQDLIDKLEYTYPLTAKEYIKLDQGNRIAEEMLTEKQIVNILKENNSISDDEGDRDITPVSHSKVLVTFDTNFIYLEQNDSQDIIDKDAFKAMKKARREVYRNNFFSKKQMNLDLFVKSNDNVDSIGNNNMRNNFDDNIMDVDNINFETLYFNEQGFYNCEEEEY</sequence>
<feature type="chain" id="PRO_5040415159" evidence="2">
    <location>
        <begin position="23"/>
        <end position="263"/>
    </location>
</feature>
<keyword evidence="2" id="KW-0732">Signal</keyword>
<keyword evidence="4" id="KW-1185">Reference proteome</keyword>
<dbReference type="AlphaFoldDB" id="A0A9N9AGH7"/>
<gene>
    <name evidence="3" type="ORF">FMOSSE_LOCUS5540</name>
</gene>
<evidence type="ECO:0000256" key="2">
    <source>
        <dbReference type="SAM" id="SignalP"/>
    </source>
</evidence>
<protein>
    <submittedName>
        <fullName evidence="3">4983_t:CDS:1</fullName>
    </submittedName>
</protein>
<feature type="signal peptide" evidence="2">
    <location>
        <begin position="1"/>
        <end position="22"/>
    </location>
</feature>
<evidence type="ECO:0000313" key="3">
    <source>
        <dbReference type="EMBL" id="CAG8531682.1"/>
    </source>
</evidence>
<dbReference type="EMBL" id="CAJVPP010001061">
    <property type="protein sequence ID" value="CAG8531682.1"/>
    <property type="molecule type" value="Genomic_DNA"/>
</dbReference>
<feature type="coiled-coil region" evidence="1">
    <location>
        <begin position="74"/>
        <end position="101"/>
    </location>
</feature>
<proteinExistence type="predicted"/>
<evidence type="ECO:0000256" key="1">
    <source>
        <dbReference type="SAM" id="Coils"/>
    </source>
</evidence>
<evidence type="ECO:0000313" key="4">
    <source>
        <dbReference type="Proteomes" id="UP000789375"/>
    </source>
</evidence>
<dbReference type="Proteomes" id="UP000789375">
    <property type="component" value="Unassembled WGS sequence"/>
</dbReference>
<keyword evidence="1" id="KW-0175">Coiled coil</keyword>
<name>A0A9N9AGH7_FUNMO</name>
<accession>A0A9N9AGH7</accession>
<comment type="caution">
    <text evidence="3">The sequence shown here is derived from an EMBL/GenBank/DDBJ whole genome shotgun (WGS) entry which is preliminary data.</text>
</comment>
<organism evidence="3 4">
    <name type="scientific">Funneliformis mosseae</name>
    <name type="common">Endomycorrhizal fungus</name>
    <name type="synonym">Glomus mosseae</name>
    <dbReference type="NCBI Taxonomy" id="27381"/>
    <lineage>
        <taxon>Eukaryota</taxon>
        <taxon>Fungi</taxon>
        <taxon>Fungi incertae sedis</taxon>
        <taxon>Mucoromycota</taxon>
        <taxon>Glomeromycotina</taxon>
        <taxon>Glomeromycetes</taxon>
        <taxon>Glomerales</taxon>
        <taxon>Glomeraceae</taxon>
        <taxon>Funneliformis</taxon>
    </lineage>
</organism>